<dbReference type="OrthoDB" id="2913095at2759"/>
<gene>
    <name evidence="2" type="ORF">GTA08_BOTSDO06423</name>
</gene>
<organism evidence="2 3">
    <name type="scientific">Botryosphaeria dothidea</name>
    <dbReference type="NCBI Taxonomy" id="55169"/>
    <lineage>
        <taxon>Eukaryota</taxon>
        <taxon>Fungi</taxon>
        <taxon>Dikarya</taxon>
        <taxon>Ascomycota</taxon>
        <taxon>Pezizomycotina</taxon>
        <taxon>Dothideomycetes</taxon>
        <taxon>Dothideomycetes incertae sedis</taxon>
        <taxon>Botryosphaeriales</taxon>
        <taxon>Botryosphaeriaceae</taxon>
        <taxon>Botryosphaeria</taxon>
    </lineage>
</organism>
<dbReference type="EMBL" id="WWBZ02000040">
    <property type="protein sequence ID" value="KAF4305560.1"/>
    <property type="molecule type" value="Genomic_DNA"/>
</dbReference>
<evidence type="ECO:0000256" key="1">
    <source>
        <dbReference type="SAM" id="MobiDB-lite"/>
    </source>
</evidence>
<keyword evidence="3" id="KW-1185">Reference proteome</keyword>
<feature type="compositionally biased region" description="Basic and acidic residues" evidence="1">
    <location>
        <begin position="9"/>
        <end position="31"/>
    </location>
</feature>
<accession>A0A8H4N1K4</accession>
<dbReference type="AlphaFoldDB" id="A0A8H4N1K4"/>
<reference evidence="2" key="1">
    <citation type="submission" date="2020-04" db="EMBL/GenBank/DDBJ databases">
        <title>Genome Assembly and Annotation of Botryosphaeria dothidea sdau 11-99, a Latent Pathogen of Apple Fruit Ring Rot in China.</title>
        <authorList>
            <person name="Yu C."/>
            <person name="Diao Y."/>
            <person name="Lu Q."/>
            <person name="Zhao J."/>
            <person name="Cui S."/>
            <person name="Peng C."/>
            <person name="He B."/>
            <person name="Liu H."/>
        </authorList>
    </citation>
    <scope>NUCLEOTIDE SEQUENCE [LARGE SCALE GENOMIC DNA]</scope>
    <source>
        <strain evidence="2">Sdau11-99</strain>
    </source>
</reference>
<sequence length="496" mass="56859">MFEENAEEDAVRKEKEGTTWKAKEKAEEEATKITLPLNPPSRNGESLPPFPEEHNPLSPREKLKVAMCLARTYLSRSKIPPPSSTDRELAQKAGEIIKQSINMEIHDDDTKADHNNMLEWLWDLYEGLDNTGRAEDTVAHLNSIKNRLELCRDLLRRYLKDNRLVSKALSLLKEGNHDMIHYKLLSKNILTEYDSPSVLRTLLHQYASNSLFHERFCQAFRRDPVFVQRAYAEARIHDGGELETCTHIRYYYGVVLFAQGKVDEAVFLWKENVPYEEFSSIAAAKTDQCVEFEDRVTNQVLGKMSMHREDERRRLLDCQIKTAERLASAYIGLARKEREKAVKENPGLTVLHGRVMKVIGNEKGAVDCLRPLITPALRLLYDEEIENDWEAYLMLAQAFTPLEDDKNALAAWALLDPVGKDDEHHTVFTCADGCGFTWKGCASSDMHICRDCVNVQFRQECLGRLFSGALDGRVCRKDHKFLKVPKWTRKAGAMKD</sequence>
<protein>
    <submittedName>
        <fullName evidence="2">Uncharacterized protein</fullName>
    </submittedName>
</protein>
<evidence type="ECO:0000313" key="2">
    <source>
        <dbReference type="EMBL" id="KAF4305560.1"/>
    </source>
</evidence>
<name>A0A8H4N1K4_9PEZI</name>
<dbReference type="Proteomes" id="UP000572817">
    <property type="component" value="Unassembled WGS sequence"/>
</dbReference>
<evidence type="ECO:0000313" key="3">
    <source>
        <dbReference type="Proteomes" id="UP000572817"/>
    </source>
</evidence>
<proteinExistence type="predicted"/>
<comment type="caution">
    <text evidence="2">The sequence shown here is derived from an EMBL/GenBank/DDBJ whole genome shotgun (WGS) entry which is preliminary data.</text>
</comment>
<feature type="region of interest" description="Disordered" evidence="1">
    <location>
        <begin position="1"/>
        <end position="57"/>
    </location>
</feature>